<organism evidence="8 9">
    <name type="scientific">Ruminiclostridium hungatei</name>
    <name type="common">Clostridium hungatei</name>
    <dbReference type="NCBI Taxonomy" id="48256"/>
    <lineage>
        <taxon>Bacteria</taxon>
        <taxon>Bacillati</taxon>
        <taxon>Bacillota</taxon>
        <taxon>Clostridia</taxon>
        <taxon>Eubacteriales</taxon>
        <taxon>Oscillospiraceae</taxon>
        <taxon>Ruminiclostridium</taxon>
    </lineage>
</organism>
<dbReference type="HAMAP" id="MF_02126">
    <property type="entry name" value="RF_methyltr_PrmC"/>
    <property type="match status" value="1"/>
</dbReference>
<evidence type="ECO:0000256" key="5">
    <source>
        <dbReference type="HAMAP-Rule" id="MF_02126"/>
    </source>
</evidence>
<name>A0A1V4SI19_RUMHU</name>
<dbReference type="PANTHER" id="PTHR18895:SF74">
    <property type="entry name" value="MTRF1L RELEASE FACTOR GLUTAMINE METHYLTRANSFERASE"/>
    <property type="match status" value="1"/>
</dbReference>
<dbReference type="InterPro" id="IPR002052">
    <property type="entry name" value="DNA_methylase_N6_adenine_CS"/>
</dbReference>
<accession>A0A1V4SI19</accession>
<dbReference type="STRING" id="48256.CLHUN_24650"/>
<gene>
    <name evidence="5 8" type="primary">prmC</name>
    <name evidence="8" type="ORF">CLHUN_24650</name>
</gene>
<dbReference type="RefSeq" id="WP_080064896.1">
    <property type="nucleotide sequence ID" value="NZ_MZGX01000016.1"/>
</dbReference>
<sequence>MKTIKQFWLYASESLKNAGNETPVLEAGVMLCHVLKCDRAYLYSHDDRVLQEAECEGLELILQKRLQNVPLQYLLGETEFMSLTFKVSPAVLIPRQDTELLAEKCIELAASLDSHSGEALRILDMCTGSGCIAVSIAYYCPAARVVASDMSQAALEVAEMNSEAAGVKDRLEFRWGDLFEAIGQEERFDIIASNPPYIETATVQGLQAQVRDHEPFMALDGGADGLCFYRRIVAAAPGFLKENGYLVLEIGYNQGESVSKLMEESFDGVTVIKDLGSNDRVVLGRLKTGPGDA</sequence>
<comment type="catalytic activity">
    <reaction evidence="4 5">
        <text>L-glutaminyl-[peptide chain release factor] + S-adenosyl-L-methionine = N(5)-methyl-L-glutaminyl-[peptide chain release factor] + S-adenosyl-L-homocysteine + H(+)</text>
        <dbReference type="Rhea" id="RHEA:42896"/>
        <dbReference type="Rhea" id="RHEA-COMP:10271"/>
        <dbReference type="Rhea" id="RHEA-COMP:10272"/>
        <dbReference type="ChEBI" id="CHEBI:15378"/>
        <dbReference type="ChEBI" id="CHEBI:30011"/>
        <dbReference type="ChEBI" id="CHEBI:57856"/>
        <dbReference type="ChEBI" id="CHEBI:59789"/>
        <dbReference type="ChEBI" id="CHEBI:61891"/>
        <dbReference type="EC" id="2.1.1.297"/>
    </reaction>
</comment>
<dbReference type="PROSITE" id="PS00092">
    <property type="entry name" value="N6_MTASE"/>
    <property type="match status" value="1"/>
</dbReference>
<dbReference type="InterPro" id="IPR040758">
    <property type="entry name" value="PrmC_N"/>
</dbReference>
<keyword evidence="1 5" id="KW-0489">Methyltransferase</keyword>
<dbReference type="EMBL" id="MZGX01000016">
    <property type="protein sequence ID" value="OPX43529.1"/>
    <property type="molecule type" value="Genomic_DNA"/>
</dbReference>
<evidence type="ECO:0000256" key="3">
    <source>
        <dbReference type="ARBA" id="ARBA00022691"/>
    </source>
</evidence>
<dbReference type="AlphaFoldDB" id="A0A1V4SI19"/>
<comment type="similarity">
    <text evidence="5">Belongs to the protein N5-glutamine methyltransferase family. PrmC subfamily.</text>
</comment>
<evidence type="ECO:0000313" key="9">
    <source>
        <dbReference type="Proteomes" id="UP000191554"/>
    </source>
</evidence>
<dbReference type="Pfam" id="PF05175">
    <property type="entry name" value="MTS"/>
    <property type="match status" value="1"/>
</dbReference>
<keyword evidence="3 5" id="KW-0949">S-adenosyl-L-methionine</keyword>
<dbReference type="Pfam" id="PF17827">
    <property type="entry name" value="PrmC_N"/>
    <property type="match status" value="1"/>
</dbReference>
<evidence type="ECO:0000256" key="1">
    <source>
        <dbReference type="ARBA" id="ARBA00022603"/>
    </source>
</evidence>
<dbReference type="SUPFAM" id="SSF53335">
    <property type="entry name" value="S-adenosyl-L-methionine-dependent methyltransferases"/>
    <property type="match status" value="1"/>
</dbReference>
<comment type="caution">
    <text evidence="5">Lacks conserved residue(s) required for the propagation of feature annotation.</text>
</comment>
<feature type="binding site" evidence="5">
    <location>
        <position position="149"/>
    </location>
    <ligand>
        <name>S-adenosyl-L-methionine</name>
        <dbReference type="ChEBI" id="CHEBI:59789"/>
    </ligand>
</feature>
<dbReference type="GO" id="GO:0102559">
    <property type="term" value="F:peptide chain release factor N(5)-glutamine methyltransferase activity"/>
    <property type="evidence" value="ECO:0007669"/>
    <property type="project" value="UniProtKB-EC"/>
</dbReference>
<dbReference type="GO" id="GO:0032259">
    <property type="term" value="P:methylation"/>
    <property type="evidence" value="ECO:0007669"/>
    <property type="project" value="UniProtKB-KW"/>
</dbReference>
<comment type="function">
    <text evidence="5">Methylates the class 1 translation termination release factors RF1/PrfA and RF2/PrfB on the glutamine residue of the universally conserved GGQ motif.</text>
</comment>
<dbReference type="InterPro" id="IPR019874">
    <property type="entry name" value="RF_methyltr_PrmC"/>
</dbReference>
<dbReference type="InterPro" id="IPR029063">
    <property type="entry name" value="SAM-dependent_MTases_sf"/>
</dbReference>
<keyword evidence="9" id="KW-1185">Reference proteome</keyword>
<evidence type="ECO:0000313" key="8">
    <source>
        <dbReference type="EMBL" id="OPX43529.1"/>
    </source>
</evidence>
<dbReference type="PANTHER" id="PTHR18895">
    <property type="entry name" value="HEMK METHYLTRANSFERASE"/>
    <property type="match status" value="1"/>
</dbReference>
<dbReference type="InterPro" id="IPR050320">
    <property type="entry name" value="N5-glutamine_MTase"/>
</dbReference>
<dbReference type="GO" id="GO:0003676">
    <property type="term" value="F:nucleic acid binding"/>
    <property type="evidence" value="ECO:0007669"/>
    <property type="project" value="InterPro"/>
</dbReference>
<dbReference type="Gene3D" id="3.40.50.150">
    <property type="entry name" value="Vaccinia Virus protein VP39"/>
    <property type="match status" value="1"/>
</dbReference>
<dbReference type="InterPro" id="IPR004556">
    <property type="entry name" value="HemK-like"/>
</dbReference>
<dbReference type="Gene3D" id="1.10.8.10">
    <property type="entry name" value="DNA helicase RuvA subunit, C-terminal domain"/>
    <property type="match status" value="1"/>
</dbReference>
<dbReference type="OrthoDB" id="9800643at2"/>
<comment type="caution">
    <text evidence="8">The sequence shown here is derived from an EMBL/GenBank/DDBJ whole genome shotgun (WGS) entry which is preliminary data.</text>
</comment>
<feature type="domain" description="Methyltransferase small" evidence="6">
    <location>
        <begin position="112"/>
        <end position="202"/>
    </location>
</feature>
<dbReference type="Proteomes" id="UP000191554">
    <property type="component" value="Unassembled WGS sequence"/>
</dbReference>
<dbReference type="NCBIfam" id="TIGR03534">
    <property type="entry name" value="RF_mod_PrmC"/>
    <property type="match status" value="1"/>
</dbReference>
<protein>
    <recommendedName>
        <fullName evidence="5">Release factor glutamine methyltransferase</fullName>
        <shortName evidence="5">RF MTase</shortName>
        <ecNumber evidence="5">2.1.1.297</ecNumber>
    </recommendedName>
    <alternativeName>
        <fullName evidence="5">N5-glutamine methyltransferase PrmC</fullName>
    </alternativeName>
    <alternativeName>
        <fullName evidence="5">Protein-(glutamine-N5) MTase PrmC</fullName>
    </alternativeName>
    <alternativeName>
        <fullName evidence="5">Protein-glutamine N-methyltransferase PrmC</fullName>
    </alternativeName>
</protein>
<keyword evidence="2 5" id="KW-0808">Transferase</keyword>
<reference evidence="8 9" key="1">
    <citation type="submission" date="2017-03" db="EMBL/GenBank/DDBJ databases">
        <title>Genome sequence of Clostridium hungatei DSM 14427.</title>
        <authorList>
            <person name="Poehlein A."/>
            <person name="Daniel R."/>
        </authorList>
    </citation>
    <scope>NUCLEOTIDE SEQUENCE [LARGE SCALE GENOMIC DNA]</scope>
    <source>
        <strain evidence="8 9">DSM 14427</strain>
    </source>
</reference>
<evidence type="ECO:0000256" key="4">
    <source>
        <dbReference type="ARBA" id="ARBA00048391"/>
    </source>
</evidence>
<feature type="domain" description="Release factor glutamine methyltransferase N-terminal" evidence="7">
    <location>
        <begin position="10"/>
        <end position="76"/>
    </location>
</feature>
<dbReference type="NCBIfam" id="TIGR00536">
    <property type="entry name" value="hemK_fam"/>
    <property type="match status" value="1"/>
</dbReference>
<dbReference type="CDD" id="cd02440">
    <property type="entry name" value="AdoMet_MTases"/>
    <property type="match status" value="1"/>
</dbReference>
<evidence type="ECO:0000259" key="6">
    <source>
        <dbReference type="Pfam" id="PF05175"/>
    </source>
</evidence>
<feature type="binding site" evidence="5">
    <location>
        <position position="194"/>
    </location>
    <ligand>
        <name>S-adenosyl-L-methionine</name>
        <dbReference type="ChEBI" id="CHEBI:59789"/>
    </ligand>
</feature>
<dbReference type="EC" id="2.1.1.297" evidence="5"/>
<proteinExistence type="inferred from homology"/>
<evidence type="ECO:0000256" key="2">
    <source>
        <dbReference type="ARBA" id="ARBA00022679"/>
    </source>
</evidence>
<dbReference type="InterPro" id="IPR007848">
    <property type="entry name" value="Small_mtfrase_dom"/>
</dbReference>
<feature type="binding site" evidence="5">
    <location>
        <begin position="194"/>
        <end position="197"/>
    </location>
    <ligand>
        <name>substrate</name>
    </ligand>
</feature>
<evidence type="ECO:0000259" key="7">
    <source>
        <dbReference type="Pfam" id="PF17827"/>
    </source>
</evidence>